<dbReference type="AlphaFoldDB" id="A0AAN6IED6"/>
<comment type="caution">
    <text evidence="8">The sequence shown here is derived from an EMBL/GenBank/DDBJ whole genome shotgun (WGS) entry which is preliminary data.</text>
</comment>
<name>A0AAN6IED6_9EURO</name>
<dbReference type="Pfam" id="PF01408">
    <property type="entry name" value="GFO_IDH_MocA"/>
    <property type="match status" value="1"/>
</dbReference>
<dbReference type="InterPro" id="IPR036291">
    <property type="entry name" value="NAD(P)-bd_dom_sf"/>
</dbReference>
<evidence type="ECO:0000256" key="3">
    <source>
        <dbReference type="ARBA" id="ARBA00038984"/>
    </source>
</evidence>
<dbReference type="EMBL" id="MU404354">
    <property type="protein sequence ID" value="KAI1612474.1"/>
    <property type="molecule type" value="Genomic_DNA"/>
</dbReference>
<protein>
    <recommendedName>
        <fullName evidence="3">D-xylose 1-dehydrogenase (NADP(+), D-xylono-1,5-lactone-forming)</fullName>
        <ecNumber evidence="3">1.1.1.179</ecNumber>
    </recommendedName>
    <alternativeName>
        <fullName evidence="4">D-xylose-NADP dehydrogenase</fullName>
    </alternativeName>
</protein>
<evidence type="ECO:0000259" key="6">
    <source>
        <dbReference type="Pfam" id="PF01408"/>
    </source>
</evidence>
<keyword evidence="2" id="KW-0560">Oxidoreductase</keyword>
<keyword evidence="9" id="KW-1185">Reference proteome</keyword>
<gene>
    <name evidence="8" type="ORF">EDD36DRAFT_436999</name>
</gene>
<dbReference type="Gene3D" id="3.40.50.720">
    <property type="entry name" value="NAD(P)-binding Rossmann-like Domain"/>
    <property type="match status" value="1"/>
</dbReference>
<evidence type="ECO:0000256" key="4">
    <source>
        <dbReference type="ARBA" id="ARBA00042988"/>
    </source>
</evidence>
<organism evidence="8 9">
    <name type="scientific">Exophiala viscosa</name>
    <dbReference type="NCBI Taxonomy" id="2486360"/>
    <lineage>
        <taxon>Eukaryota</taxon>
        <taxon>Fungi</taxon>
        <taxon>Dikarya</taxon>
        <taxon>Ascomycota</taxon>
        <taxon>Pezizomycotina</taxon>
        <taxon>Eurotiomycetes</taxon>
        <taxon>Chaetothyriomycetidae</taxon>
        <taxon>Chaetothyriales</taxon>
        <taxon>Herpotrichiellaceae</taxon>
        <taxon>Exophiala</taxon>
    </lineage>
</organism>
<dbReference type="InterPro" id="IPR055170">
    <property type="entry name" value="GFO_IDH_MocA-like_dom"/>
</dbReference>
<feature type="domain" description="Gfo/Idh/MocA-like oxidoreductase N-terminal" evidence="6">
    <location>
        <begin position="9"/>
        <end position="132"/>
    </location>
</feature>
<comment type="catalytic activity">
    <reaction evidence="5">
        <text>D-xylose + NADP(+) = D-xylono-1,5-lactone + NADPH + H(+)</text>
        <dbReference type="Rhea" id="RHEA:22000"/>
        <dbReference type="ChEBI" id="CHEBI:15378"/>
        <dbReference type="ChEBI" id="CHEBI:15867"/>
        <dbReference type="ChEBI" id="CHEBI:53455"/>
        <dbReference type="ChEBI" id="CHEBI:57783"/>
        <dbReference type="ChEBI" id="CHEBI:58349"/>
        <dbReference type="EC" id="1.1.1.179"/>
    </reaction>
</comment>
<dbReference type="SUPFAM" id="SSF51735">
    <property type="entry name" value="NAD(P)-binding Rossmann-fold domains"/>
    <property type="match status" value="1"/>
</dbReference>
<evidence type="ECO:0000313" key="8">
    <source>
        <dbReference type="EMBL" id="KAI1612474.1"/>
    </source>
</evidence>
<evidence type="ECO:0000256" key="2">
    <source>
        <dbReference type="ARBA" id="ARBA00023002"/>
    </source>
</evidence>
<evidence type="ECO:0000313" key="9">
    <source>
        <dbReference type="Proteomes" id="UP001203852"/>
    </source>
</evidence>
<comment type="similarity">
    <text evidence="1">Belongs to the Gfo/Idh/MocA family.</text>
</comment>
<dbReference type="Pfam" id="PF22725">
    <property type="entry name" value="GFO_IDH_MocA_C3"/>
    <property type="match status" value="1"/>
</dbReference>
<evidence type="ECO:0000259" key="7">
    <source>
        <dbReference type="Pfam" id="PF22725"/>
    </source>
</evidence>
<dbReference type="GO" id="GO:0000166">
    <property type="term" value="F:nucleotide binding"/>
    <property type="evidence" value="ECO:0007669"/>
    <property type="project" value="InterPro"/>
</dbReference>
<dbReference type="Proteomes" id="UP001203852">
    <property type="component" value="Unassembled WGS sequence"/>
</dbReference>
<dbReference type="InterPro" id="IPR050984">
    <property type="entry name" value="Gfo/Idh/MocA_domain"/>
</dbReference>
<accession>A0AAN6IED6</accession>
<dbReference type="EC" id="1.1.1.179" evidence="3"/>
<dbReference type="InterPro" id="IPR000683">
    <property type="entry name" value="Gfo/Idh/MocA-like_OxRdtase_N"/>
</dbReference>
<evidence type="ECO:0000256" key="1">
    <source>
        <dbReference type="ARBA" id="ARBA00010928"/>
    </source>
</evidence>
<reference evidence="8" key="1">
    <citation type="journal article" date="2022" name="bioRxiv">
        <title>Deciphering the potential niche of two novel black yeast fungi from a biological soil crust based on their genomes, phenotypes, and melanin regulation.</title>
        <authorList>
            <consortium name="DOE Joint Genome Institute"/>
            <person name="Carr E.C."/>
            <person name="Barton Q."/>
            <person name="Grambo S."/>
            <person name="Sullivan M."/>
            <person name="Renfro C.M."/>
            <person name="Kuo A."/>
            <person name="Pangilinan J."/>
            <person name="Lipzen A."/>
            <person name="Keymanesh K."/>
            <person name="Savage E."/>
            <person name="Barry K."/>
            <person name="Grigoriev I.V."/>
            <person name="Riekhof W.R."/>
            <person name="Harris S.S."/>
        </authorList>
    </citation>
    <scope>NUCLEOTIDE SEQUENCE</scope>
    <source>
        <strain evidence="8">JF 03-4F</strain>
    </source>
</reference>
<dbReference type="PANTHER" id="PTHR22604">
    <property type="entry name" value="OXIDOREDUCTASES"/>
    <property type="match status" value="1"/>
</dbReference>
<dbReference type="GO" id="GO:0047837">
    <property type="term" value="F:D-xylose 1-dehydrogenase (NADP+) activity"/>
    <property type="evidence" value="ECO:0007669"/>
    <property type="project" value="UniProtKB-EC"/>
</dbReference>
<proteinExistence type="inferred from homology"/>
<evidence type="ECO:0000256" key="5">
    <source>
        <dbReference type="ARBA" id="ARBA00049233"/>
    </source>
</evidence>
<sequence>MSSNIPTCRWGIISTGMISSWFVADLILDRPDAKVKHIIQSIGASSVQKAQAFAFRHCPKSSPTINGSYEEVYADPNVDCVYIGTPISFHKKNCLDAIAAGKNVLCEKAFTINAQEAKEVFEAAQKKSVYVHEAMWLRHRPMIAKLRQLLYEDNVIGDVFRMSCDFFDRIDIPNLPETSRYKHPKLGAGTLLDIGIYPLTWAFLTLDPNPPDNAERPNVLAAQVHQHGVEVTSSVLVQYPSSGRQGVITSTHMSNKPSNPICRVYGTKGYVDVTGEKPSHPHFFTVYKSKEDHQTFDQGQKYEFLHVGQGFIFEADNTALDIAAGRKESAIMPWKETMRVMELMDEIRKQGGTEYPQDHE</sequence>
<dbReference type="SUPFAM" id="SSF55347">
    <property type="entry name" value="Glyceraldehyde-3-phosphate dehydrogenase-like, C-terminal domain"/>
    <property type="match status" value="1"/>
</dbReference>
<feature type="domain" description="GFO/IDH/MocA-like oxidoreductase" evidence="7">
    <location>
        <begin position="145"/>
        <end position="271"/>
    </location>
</feature>
<dbReference type="Gene3D" id="3.30.360.10">
    <property type="entry name" value="Dihydrodipicolinate Reductase, domain 2"/>
    <property type="match status" value="1"/>
</dbReference>
<dbReference type="PANTHER" id="PTHR22604:SF105">
    <property type="entry name" value="TRANS-1,2-DIHYDROBENZENE-1,2-DIOL DEHYDROGENASE"/>
    <property type="match status" value="1"/>
</dbReference>